<evidence type="ECO:0000256" key="3">
    <source>
        <dbReference type="ARBA" id="ARBA00023163"/>
    </source>
</evidence>
<protein>
    <submittedName>
        <fullName evidence="6">DNA-binding transcriptional regulator, MarR family</fullName>
    </submittedName>
    <submittedName>
        <fullName evidence="5">Winged helix-turn-helix transcriptional regulator</fullName>
    </submittedName>
</protein>
<sequence length="142" mass="15713">MKHDRRYIYLLNTAQKSLSRHIERHMTHTAGISATQAGALFVIRAHDGALSGEVASALDIAPSAMTGLADRMVKSGLIDRRVDDQDRRSFRLWLTDAGRQAALQAMTELAPLNTRLTQGFTDNELEVVSRWLSAVRSIGEPV</sequence>
<name>A0A8I1FV54_9PSED</name>
<evidence type="ECO:0000313" key="5">
    <source>
        <dbReference type="EMBL" id="MBJ2259609.1"/>
    </source>
</evidence>
<dbReference type="SUPFAM" id="SSF46785">
    <property type="entry name" value="Winged helix' DNA-binding domain"/>
    <property type="match status" value="1"/>
</dbReference>
<dbReference type="GO" id="GO:0003677">
    <property type="term" value="F:DNA binding"/>
    <property type="evidence" value="ECO:0007669"/>
    <property type="project" value="UniProtKB-KW"/>
</dbReference>
<evidence type="ECO:0000259" key="4">
    <source>
        <dbReference type="PROSITE" id="PS50995"/>
    </source>
</evidence>
<dbReference type="InterPro" id="IPR036390">
    <property type="entry name" value="WH_DNA-bd_sf"/>
</dbReference>
<dbReference type="PANTHER" id="PTHR42756:SF1">
    <property type="entry name" value="TRANSCRIPTIONAL REPRESSOR OF EMRAB OPERON"/>
    <property type="match status" value="1"/>
</dbReference>
<dbReference type="Proteomes" id="UP000182058">
    <property type="component" value="Chromosome I"/>
</dbReference>
<dbReference type="PROSITE" id="PS01117">
    <property type="entry name" value="HTH_MARR_1"/>
    <property type="match status" value="1"/>
</dbReference>
<dbReference type="PRINTS" id="PR00598">
    <property type="entry name" value="HTHMARR"/>
</dbReference>
<dbReference type="EMBL" id="LT629795">
    <property type="protein sequence ID" value="SDU64121.1"/>
    <property type="molecule type" value="Genomic_DNA"/>
</dbReference>
<dbReference type="Pfam" id="PF12802">
    <property type="entry name" value="MarR_2"/>
    <property type="match status" value="1"/>
</dbReference>
<accession>A0A8I1FV54</accession>
<dbReference type="PANTHER" id="PTHR42756">
    <property type="entry name" value="TRANSCRIPTIONAL REGULATOR, MARR"/>
    <property type="match status" value="1"/>
</dbReference>
<dbReference type="InterPro" id="IPR000835">
    <property type="entry name" value="HTH_MarR-typ"/>
</dbReference>
<proteinExistence type="predicted"/>
<dbReference type="RefSeq" id="WP_019825677.1">
    <property type="nucleotide sequence ID" value="NZ_ATLR01000019.1"/>
</dbReference>
<keyword evidence="7" id="KW-1185">Reference proteome</keyword>
<dbReference type="Proteomes" id="UP000658390">
    <property type="component" value="Unassembled WGS sequence"/>
</dbReference>
<dbReference type="OrthoDB" id="32523at2"/>
<feature type="domain" description="HTH marR-type" evidence="4">
    <location>
        <begin position="4"/>
        <end position="137"/>
    </location>
</feature>
<evidence type="ECO:0000313" key="7">
    <source>
        <dbReference type="Proteomes" id="UP000182058"/>
    </source>
</evidence>
<reference evidence="6 7" key="1">
    <citation type="submission" date="2016-10" db="EMBL/GenBank/DDBJ databases">
        <authorList>
            <person name="Varghese N."/>
            <person name="Submissions S."/>
        </authorList>
    </citation>
    <scope>NUCLEOTIDE SEQUENCE [LARGE SCALE GENOMIC DNA]</scope>
    <source>
        <strain evidence="6 7">BS3667</strain>
    </source>
</reference>
<keyword evidence="1" id="KW-0805">Transcription regulation</keyword>
<dbReference type="InterPro" id="IPR023187">
    <property type="entry name" value="Tscrpt_reg_MarR-type_CS"/>
</dbReference>
<keyword evidence="3" id="KW-0804">Transcription</keyword>
<dbReference type="Gene3D" id="1.10.10.10">
    <property type="entry name" value="Winged helix-like DNA-binding domain superfamily/Winged helix DNA-binding domain"/>
    <property type="match status" value="1"/>
</dbReference>
<evidence type="ECO:0000313" key="6">
    <source>
        <dbReference type="EMBL" id="SDU64121.1"/>
    </source>
</evidence>
<dbReference type="GeneID" id="96620966"/>
<organism evidence="5 8">
    <name type="scientific">Pseudomonas psychrophila</name>
    <dbReference type="NCBI Taxonomy" id="122355"/>
    <lineage>
        <taxon>Bacteria</taxon>
        <taxon>Pseudomonadati</taxon>
        <taxon>Pseudomonadota</taxon>
        <taxon>Gammaproteobacteria</taxon>
        <taxon>Pseudomonadales</taxon>
        <taxon>Pseudomonadaceae</taxon>
        <taxon>Pseudomonas</taxon>
    </lineage>
</organism>
<dbReference type="AlphaFoldDB" id="A0A8I1FV54"/>
<dbReference type="EMBL" id="JAEKCZ010000032">
    <property type="protein sequence ID" value="MBJ2259609.1"/>
    <property type="molecule type" value="Genomic_DNA"/>
</dbReference>
<dbReference type="GO" id="GO:0003700">
    <property type="term" value="F:DNA-binding transcription factor activity"/>
    <property type="evidence" value="ECO:0007669"/>
    <property type="project" value="InterPro"/>
</dbReference>
<dbReference type="SMART" id="SM00347">
    <property type="entry name" value="HTH_MARR"/>
    <property type="match status" value="1"/>
</dbReference>
<evidence type="ECO:0000256" key="1">
    <source>
        <dbReference type="ARBA" id="ARBA00023015"/>
    </source>
</evidence>
<reference evidence="5" key="2">
    <citation type="submission" date="2020-12" db="EMBL/GenBank/DDBJ databases">
        <title>Antibiotic resistance and phylogeny of Pseudomonas spp. isolated over three decades from chicken meat in the Norwegian food chain.</title>
        <authorList>
            <person name="Moen B."/>
        </authorList>
    </citation>
    <scope>NUCLEOTIDE SEQUENCE</scope>
    <source>
        <strain evidence="5">MF6762</strain>
    </source>
</reference>
<evidence type="ECO:0000256" key="2">
    <source>
        <dbReference type="ARBA" id="ARBA00023125"/>
    </source>
</evidence>
<dbReference type="PROSITE" id="PS50995">
    <property type="entry name" value="HTH_MARR_2"/>
    <property type="match status" value="1"/>
</dbReference>
<keyword evidence="2 6" id="KW-0238">DNA-binding</keyword>
<dbReference type="InterPro" id="IPR036388">
    <property type="entry name" value="WH-like_DNA-bd_sf"/>
</dbReference>
<evidence type="ECO:0000313" key="8">
    <source>
        <dbReference type="Proteomes" id="UP000658390"/>
    </source>
</evidence>
<gene>
    <name evidence="5" type="ORF">JFT45_24190</name>
    <name evidence="6" type="ORF">SAMN04490201_3386</name>
</gene>